<keyword evidence="3" id="KW-1185">Reference proteome</keyword>
<dbReference type="PANTHER" id="PTHR33472:SF28">
    <property type="entry name" value="BROMO AND FHA DOMAIN-CONTAINING PROTEIN DDB_G0267958"/>
    <property type="match status" value="1"/>
</dbReference>
<evidence type="ECO:0000313" key="2">
    <source>
        <dbReference type="EMBL" id="KAJ0968589.1"/>
    </source>
</evidence>
<accession>A0A9D5C8U6</accession>
<name>A0A9D5C8U6_9LILI</name>
<evidence type="ECO:0000313" key="3">
    <source>
        <dbReference type="Proteomes" id="UP001085076"/>
    </source>
</evidence>
<comment type="caution">
    <text evidence="2">The sequence shown here is derived from an EMBL/GenBank/DDBJ whole genome shotgun (WGS) entry which is preliminary data.</text>
</comment>
<sequence>MVSSSTTPGQNQGPLGNEIKNMISTLSRHINSINSSSSSSSQQEQGHGNGIITLAGSNRGATMKSDMEHEVVETHGVIYGDDERLSAYTNSNYQSINNSIVLNGSYTAEDPGIHLVISDFMEEHEDDHLGKHGNKEEDDEDEDDDYERHVKKESKKKKQQKKYKKKESSVKEQHDGGAESEEDEEE</sequence>
<dbReference type="AlphaFoldDB" id="A0A9D5C8U6"/>
<reference evidence="2" key="1">
    <citation type="submission" date="2021-03" db="EMBL/GenBank/DDBJ databases">
        <authorList>
            <person name="Li Z."/>
            <person name="Yang C."/>
        </authorList>
    </citation>
    <scope>NUCLEOTIDE SEQUENCE</scope>
    <source>
        <strain evidence="2">Dzin_1.0</strain>
        <tissue evidence="2">Leaf</tissue>
    </source>
</reference>
<reference evidence="2" key="2">
    <citation type="journal article" date="2022" name="Hortic Res">
        <title>The genome of Dioscorea zingiberensis sheds light on the biosynthesis, origin and evolution of the medicinally important diosgenin saponins.</title>
        <authorList>
            <person name="Li Y."/>
            <person name="Tan C."/>
            <person name="Li Z."/>
            <person name="Guo J."/>
            <person name="Li S."/>
            <person name="Chen X."/>
            <person name="Wang C."/>
            <person name="Dai X."/>
            <person name="Yang H."/>
            <person name="Song W."/>
            <person name="Hou L."/>
            <person name="Xu J."/>
            <person name="Tong Z."/>
            <person name="Xu A."/>
            <person name="Yuan X."/>
            <person name="Wang W."/>
            <person name="Yang Q."/>
            <person name="Chen L."/>
            <person name="Sun Z."/>
            <person name="Wang K."/>
            <person name="Pan B."/>
            <person name="Chen J."/>
            <person name="Bao Y."/>
            <person name="Liu F."/>
            <person name="Qi X."/>
            <person name="Gang D.R."/>
            <person name="Wen J."/>
            <person name="Li J."/>
        </authorList>
    </citation>
    <scope>NUCLEOTIDE SEQUENCE</scope>
    <source>
        <strain evidence="2">Dzin_1.0</strain>
    </source>
</reference>
<feature type="compositionally biased region" description="Acidic residues" evidence="1">
    <location>
        <begin position="136"/>
        <end position="145"/>
    </location>
</feature>
<dbReference type="EMBL" id="JAGGNH010000007">
    <property type="protein sequence ID" value="KAJ0968589.1"/>
    <property type="molecule type" value="Genomic_DNA"/>
</dbReference>
<dbReference type="PANTHER" id="PTHR33472">
    <property type="entry name" value="OS01G0106600 PROTEIN"/>
    <property type="match status" value="1"/>
</dbReference>
<feature type="compositionally biased region" description="Low complexity" evidence="1">
    <location>
        <begin position="32"/>
        <end position="41"/>
    </location>
</feature>
<organism evidence="2 3">
    <name type="scientific">Dioscorea zingiberensis</name>
    <dbReference type="NCBI Taxonomy" id="325984"/>
    <lineage>
        <taxon>Eukaryota</taxon>
        <taxon>Viridiplantae</taxon>
        <taxon>Streptophyta</taxon>
        <taxon>Embryophyta</taxon>
        <taxon>Tracheophyta</taxon>
        <taxon>Spermatophyta</taxon>
        <taxon>Magnoliopsida</taxon>
        <taxon>Liliopsida</taxon>
        <taxon>Dioscoreales</taxon>
        <taxon>Dioscoreaceae</taxon>
        <taxon>Dioscorea</taxon>
    </lineage>
</organism>
<gene>
    <name evidence="2" type="ORF">J5N97_025506</name>
</gene>
<protein>
    <submittedName>
        <fullName evidence="2">Uncharacterized protein</fullName>
    </submittedName>
</protein>
<dbReference type="OrthoDB" id="774437at2759"/>
<feature type="compositionally biased region" description="Basic and acidic residues" evidence="1">
    <location>
        <begin position="166"/>
        <end position="177"/>
    </location>
</feature>
<feature type="region of interest" description="Disordered" evidence="1">
    <location>
        <begin position="126"/>
        <end position="186"/>
    </location>
</feature>
<feature type="region of interest" description="Disordered" evidence="1">
    <location>
        <begin position="32"/>
        <end position="56"/>
    </location>
</feature>
<proteinExistence type="predicted"/>
<evidence type="ECO:0000256" key="1">
    <source>
        <dbReference type="SAM" id="MobiDB-lite"/>
    </source>
</evidence>
<feature type="compositionally biased region" description="Basic residues" evidence="1">
    <location>
        <begin position="149"/>
        <end position="165"/>
    </location>
</feature>
<dbReference type="Proteomes" id="UP001085076">
    <property type="component" value="Miscellaneous, Linkage group lg07"/>
</dbReference>
<feature type="compositionally biased region" description="Basic and acidic residues" evidence="1">
    <location>
        <begin position="126"/>
        <end position="135"/>
    </location>
</feature>